<reference evidence="3" key="1">
    <citation type="submission" date="2023-03" db="EMBL/GenBank/DDBJ databases">
        <title>Massive genome expansion in bonnet fungi (Mycena s.s.) driven by repeated elements and novel gene families across ecological guilds.</title>
        <authorList>
            <consortium name="Lawrence Berkeley National Laboratory"/>
            <person name="Harder C.B."/>
            <person name="Miyauchi S."/>
            <person name="Viragh M."/>
            <person name="Kuo A."/>
            <person name="Thoen E."/>
            <person name="Andreopoulos B."/>
            <person name="Lu D."/>
            <person name="Skrede I."/>
            <person name="Drula E."/>
            <person name="Henrissat B."/>
            <person name="Morin E."/>
            <person name="Kohler A."/>
            <person name="Barry K."/>
            <person name="LaButti K."/>
            <person name="Morin E."/>
            <person name="Salamov A."/>
            <person name="Lipzen A."/>
            <person name="Mereny Z."/>
            <person name="Hegedus B."/>
            <person name="Baldrian P."/>
            <person name="Stursova M."/>
            <person name="Weitz H."/>
            <person name="Taylor A."/>
            <person name="Grigoriev I.V."/>
            <person name="Nagy L.G."/>
            <person name="Martin F."/>
            <person name="Kauserud H."/>
        </authorList>
    </citation>
    <scope>NUCLEOTIDE SEQUENCE</scope>
    <source>
        <strain evidence="3">CBHHK173m</strain>
    </source>
</reference>
<dbReference type="Pfam" id="PF00172">
    <property type="entry name" value="Zn_clus"/>
    <property type="match status" value="1"/>
</dbReference>
<name>A0AAD6XIJ5_9AGAR</name>
<dbReference type="SUPFAM" id="SSF57701">
    <property type="entry name" value="Zn2/Cys6 DNA-binding domain"/>
    <property type="match status" value="1"/>
</dbReference>
<dbReference type="InterPro" id="IPR001138">
    <property type="entry name" value="Zn2Cys6_DnaBD"/>
</dbReference>
<dbReference type="AlphaFoldDB" id="A0AAD6XIJ5"/>
<feature type="compositionally biased region" description="Pro residues" evidence="1">
    <location>
        <begin position="118"/>
        <end position="128"/>
    </location>
</feature>
<organism evidence="3 4">
    <name type="scientific">Mycena belliarum</name>
    <dbReference type="NCBI Taxonomy" id="1033014"/>
    <lineage>
        <taxon>Eukaryota</taxon>
        <taxon>Fungi</taxon>
        <taxon>Dikarya</taxon>
        <taxon>Basidiomycota</taxon>
        <taxon>Agaricomycotina</taxon>
        <taxon>Agaricomycetes</taxon>
        <taxon>Agaricomycetidae</taxon>
        <taxon>Agaricales</taxon>
        <taxon>Marasmiineae</taxon>
        <taxon>Mycenaceae</taxon>
        <taxon>Mycena</taxon>
    </lineage>
</organism>
<gene>
    <name evidence="3" type="ORF">B0H15DRAFT_957299</name>
</gene>
<evidence type="ECO:0000313" key="4">
    <source>
        <dbReference type="Proteomes" id="UP001222325"/>
    </source>
</evidence>
<dbReference type="Proteomes" id="UP001222325">
    <property type="component" value="Unassembled WGS sequence"/>
</dbReference>
<dbReference type="EMBL" id="JARJCN010000117">
    <property type="protein sequence ID" value="KAJ7073314.1"/>
    <property type="molecule type" value="Genomic_DNA"/>
</dbReference>
<dbReference type="CDD" id="cd00067">
    <property type="entry name" value="GAL4"/>
    <property type="match status" value="1"/>
</dbReference>
<evidence type="ECO:0000313" key="3">
    <source>
        <dbReference type="EMBL" id="KAJ7073314.1"/>
    </source>
</evidence>
<evidence type="ECO:0000256" key="1">
    <source>
        <dbReference type="SAM" id="MobiDB-lite"/>
    </source>
</evidence>
<dbReference type="Gene3D" id="4.10.240.10">
    <property type="entry name" value="Zn(2)-C6 fungal-type DNA-binding domain"/>
    <property type="match status" value="1"/>
</dbReference>
<dbReference type="InterPro" id="IPR036864">
    <property type="entry name" value="Zn2-C6_fun-type_DNA-bd_sf"/>
</dbReference>
<proteinExistence type="predicted"/>
<dbReference type="GO" id="GO:0000981">
    <property type="term" value="F:DNA-binding transcription factor activity, RNA polymerase II-specific"/>
    <property type="evidence" value="ECO:0007669"/>
    <property type="project" value="InterPro"/>
</dbReference>
<dbReference type="SMART" id="SM00066">
    <property type="entry name" value="GAL4"/>
    <property type="match status" value="1"/>
</dbReference>
<protein>
    <recommendedName>
        <fullName evidence="2">Zn(2)-C6 fungal-type domain-containing protein</fullName>
    </recommendedName>
</protein>
<comment type="caution">
    <text evidence="3">The sequence shown here is derived from an EMBL/GenBank/DDBJ whole genome shotgun (WGS) entry which is preliminary data.</text>
</comment>
<keyword evidence="4" id="KW-1185">Reference proteome</keyword>
<accession>A0AAD6XIJ5</accession>
<dbReference type="GO" id="GO:0008270">
    <property type="term" value="F:zinc ion binding"/>
    <property type="evidence" value="ECO:0007669"/>
    <property type="project" value="InterPro"/>
</dbReference>
<sequence>MSTPYTAAPSSLRTPILMRRRAPIACSKCRKRKIKCEPSSSSSDAPDGPCARCLSRGFRCEYISVSEQELAVSNPQVTCKSSPHEDVQLYLWADLPVAPQPTRSIPETSPAPYGAPTRPRPSPLPPSAAVPDTSGFGAPMPGHFMCGAGAPSVHMGLYHPVPQWPRLRYVSDSICRY</sequence>
<feature type="region of interest" description="Disordered" evidence="1">
    <location>
        <begin position="101"/>
        <end position="134"/>
    </location>
</feature>
<feature type="domain" description="Zn(2)-C6 fungal-type" evidence="2">
    <location>
        <begin position="25"/>
        <end position="62"/>
    </location>
</feature>
<dbReference type="PROSITE" id="PS50048">
    <property type="entry name" value="ZN2_CY6_FUNGAL_2"/>
    <property type="match status" value="1"/>
</dbReference>
<evidence type="ECO:0000259" key="2">
    <source>
        <dbReference type="PROSITE" id="PS50048"/>
    </source>
</evidence>